<keyword evidence="2" id="KW-1185">Reference proteome</keyword>
<protein>
    <submittedName>
        <fullName evidence="1">Uncharacterized protein</fullName>
    </submittedName>
</protein>
<comment type="caution">
    <text evidence="1">The sequence shown here is derived from an EMBL/GenBank/DDBJ whole genome shotgun (WGS) entry which is preliminary data.</text>
</comment>
<name>A0A2T0H082_ACTMO</name>
<accession>A0A2T0H082</accession>
<dbReference type="EMBL" id="PVSR01000002">
    <property type="protein sequence ID" value="PRW64740.1"/>
    <property type="molecule type" value="Genomic_DNA"/>
</dbReference>
<reference evidence="1 2" key="1">
    <citation type="submission" date="2018-03" db="EMBL/GenBank/DDBJ databases">
        <title>Actinopolyspora mortivallis from Sahara, screening for active biomolecules.</title>
        <authorList>
            <person name="Selama O."/>
            <person name="Wellington E.M.H."/>
            <person name="Hacene H."/>
        </authorList>
    </citation>
    <scope>NUCLEOTIDE SEQUENCE [LARGE SCALE GENOMIC DNA]</scope>
    <source>
        <strain evidence="1 2">M5A</strain>
    </source>
</reference>
<organism evidence="1 2">
    <name type="scientific">Actinopolyspora mortivallis</name>
    <dbReference type="NCBI Taxonomy" id="33906"/>
    <lineage>
        <taxon>Bacteria</taxon>
        <taxon>Bacillati</taxon>
        <taxon>Actinomycetota</taxon>
        <taxon>Actinomycetes</taxon>
        <taxon>Actinopolysporales</taxon>
        <taxon>Actinopolysporaceae</taxon>
        <taxon>Actinopolyspora</taxon>
    </lineage>
</organism>
<evidence type="ECO:0000313" key="1">
    <source>
        <dbReference type="EMBL" id="PRW64740.1"/>
    </source>
</evidence>
<dbReference type="Proteomes" id="UP000239352">
    <property type="component" value="Unassembled WGS sequence"/>
</dbReference>
<dbReference type="InParanoid" id="A0A2T0H082"/>
<gene>
    <name evidence="1" type="ORF">CEP50_02560</name>
</gene>
<sequence>MEDHFDDLTSRDSIERALNDPELQDFSDMVVFRTRVEILDARLRPLLIPDVFPKIEERAWWARGLVRYARRKLVSELWDILGIEITEIE</sequence>
<dbReference type="AlphaFoldDB" id="A0A2T0H082"/>
<evidence type="ECO:0000313" key="2">
    <source>
        <dbReference type="Proteomes" id="UP000239352"/>
    </source>
</evidence>
<proteinExistence type="predicted"/>